<keyword evidence="5 7" id="KW-1133">Transmembrane helix</keyword>
<keyword evidence="6 7" id="KW-0472">Membrane</keyword>
<comment type="subcellular location">
    <subcellularLocation>
        <location evidence="1">Cell membrane</location>
        <topology evidence="1">Multi-pass membrane protein</topology>
    </subcellularLocation>
</comment>
<dbReference type="RefSeq" id="WP_282218838.1">
    <property type="nucleotide sequence ID" value="NZ_CP118246.1"/>
</dbReference>
<proteinExistence type="predicted"/>
<feature type="transmembrane region" description="Helical" evidence="7">
    <location>
        <begin position="61"/>
        <end position="81"/>
    </location>
</feature>
<dbReference type="InterPro" id="IPR000515">
    <property type="entry name" value="MetI-like"/>
</dbReference>
<evidence type="ECO:0000256" key="6">
    <source>
        <dbReference type="ARBA" id="ARBA00023136"/>
    </source>
</evidence>
<name>A0ABY7YME7_9HYPH</name>
<protein>
    <recommendedName>
        <fullName evidence="8">ABC transmembrane type-1 domain-containing protein</fullName>
    </recommendedName>
</protein>
<accession>A0ABY7YME7</accession>
<evidence type="ECO:0000256" key="1">
    <source>
        <dbReference type="ARBA" id="ARBA00004651"/>
    </source>
</evidence>
<keyword evidence="3" id="KW-1003">Cell membrane</keyword>
<evidence type="ECO:0000256" key="2">
    <source>
        <dbReference type="ARBA" id="ARBA00022448"/>
    </source>
</evidence>
<keyword evidence="10" id="KW-1185">Reference proteome</keyword>
<dbReference type="Proteomes" id="UP001220530">
    <property type="component" value="Chromosome"/>
</dbReference>
<evidence type="ECO:0000313" key="10">
    <source>
        <dbReference type="Proteomes" id="UP001220530"/>
    </source>
</evidence>
<organism evidence="9 10">
    <name type="scientific">Devosia algicola</name>
    <dbReference type="NCBI Taxonomy" id="3026418"/>
    <lineage>
        <taxon>Bacteria</taxon>
        <taxon>Pseudomonadati</taxon>
        <taxon>Pseudomonadota</taxon>
        <taxon>Alphaproteobacteria</taxon>
        <taxon>Hyphomicrobiales</taxon>
        <taxon>Devosiaceae</taxon>
        <taxon>Devosia</taxon>
    </lineage>
</organism>
<dbReference type="InterPro" id="IPR035906">
    <property type="entry name" value="MetI-like_sf"/>
</dbReference>
<dbReference type="PROSITE" id="PS50928">
    <property type="entry name" value="ABC_TM1"/>
    <property type="match status" value="1"/>
</dbReference>
<feature type="transmembrane region" description="Helical" evidence="7">
    <location>
        <begin position="145"/>
        <end position="163"/>
    </location>
</feature>
<dbReference type="Gene3D" id="1.10.3720.10">
    <property type="entry name" value="MetI-like"/>
    <property type="match status" value="1"/>
</dbReference>
<gene>
    <name evidence="9" type="ORF">PSQ19_17780</name>
</gene>
<feature type="domain" description="ABC transmembrane type-1" evidence="8">
    <location>
        <begin position="55"/>
        <end position="167"/>
    </location>
</feature>
<evidence type="ECO:0000256" key="7">
    <source>
        <dbReference type="SAM" id="Phobius"/>
    </source>
</evidence>
<evidence type="ECO:0000256" key="4">
    <source>
        <dbReference type="ARBA" id="ARBA00022692"/>
    </source>
</evidence>
<evidence type="ECO:0000259" key="8">
    <source>
        <dbReference type="PROSITE" id="PS50928"/>
    </source>
</evidence>
<evidence type="ECO:0000313" key="9">
    <source>
        <dbReference type="EMBL" id="WDR02433.1"/>
    </source>
</evidence>
<dbReference type="EMBL" id="CP118246">
    <property type="protein sequence ID" value="WDR02433.1"/>
    <property type="molecule type" value="Genomic_DNA"/>
</dbReference>
<evidence type="ECO:0000256" key="3">
    <source>
        <dbReference type="ARBA" id="ARBA00022475"/>
    </source>
</evidence>
<keyword evidence="4 7" id="KW-0812">Transmembrane</keyword>
<evidence type="ECO:0000256" key="5">
    <source>
        <dbReference type="ARBA" id="ARBA00022989"/>
    </source>
</evidence>
<dbReference type="SUPFAM" id="SSF161098">
    <property type="entry name" value="MetI-like"/>
    <property type="match status" value="1"/>
</dbReference>
<sequence>MAKSKATGRGFSLPVAPLLLLGLMGLPILWLLYGAAGATLSGRNGLAATMLPLALSETVTLMVGVGIVTGITGLIAAWLVTHYEFPLRRLFDWALILPLAVPTYLAAYTYVEIFGFVGPVQQLVRMITGASSLKDYWFPDIRSNWGAVIVLSAVLYPYVYAACRAFF</sequence>
<reference evidence="9 10" key="1">
    <citation type="submission" date="2023-02" db="EMBL/GenBank/DDBJ databases">
        <title>Devosia algicola sp. nov., isolated from the phycosphere of marine algae.</title>
        <authorList>
            <person name="Kim J.M."/>
            <person name="Lee J.K."/>
            <person name="Choi B.J."/>
            <person name="Bayburt H."/>
            <person name="Jeon C.O."/>
        </authorList>
    </citation>
    <scope>NUCLEOTIDE SEQUENCE [LARGE SCALE GENOMIC DNA]</scope>
    <source>
        <strain evidence="9 10">G20-9</strain>
    </source>
</reference>
<dbReference type="PANTHER" id="PTHR30183">
    <property type="entry name" value="MOLYBDENUM TRANSPORT SYSTEM PERMEASE PROTEIN MODB"/>
    <property type="match status" value="1"/>
</dbReference>
<feature type="transmembrane region" description="Helical" evidence="7">
    <location>
        <begin position="93"/>
        <end position="111"/>
    </location>
</feature>
<dbReference type="PANTHER" id="PTHR30183:SF2">
    <property type="entry name" value="IRON UTILIZATION PROTEIN"/>
    <property type="match status" value="1"/>
</dbReference>
<keyword evidence="2" id="KW-0813">Transport</keyword>